<name>A0ABT4BSS3_9FIRM</name>
<feature type="transmembrane region" description="Helical" evidence="1">
    <location>
        <begin position="94"/>
        <end position="121"/>
    </location>
</feature>
<feature type="transmembrane region" description="Helical" evidence="1">
    <location>
        <begin position="41"/>
        <end position="60"/>
    </location>
</feature>
<gene>
    <name evidence="2" type="ORF">OUY18_01805</name>
</gene>
<evidence type="ECO:0000256" key="1">
    <source>
        <dbReference type="SAM" id="Phobius"/>
    </source>
</evidence>
<keyword evidence="1" id="KW-1133">Transmembrane helix</keyword>
<dbReference type="RefSeq" id="WP_268057003.1">
    <property type="nucleotide sequence ID" value="NZ_JAPOHA010000002.1"/>
</dbReference>
<keyword evidence="1" id="KW-0472">Membrane</keyword>
<reference evidence="2 3" key="1">
    <citation type="submission" date="2022-11" db="EMBL/GenBank/DDBJ databases">
        <authorList>
            <person name="Caiyu Z."/>
        </authorList>
    </citation>
    <scope>NUCLEOTIDE SEQUENCE [LARGE SCALE GENOMIC DNA]</scope>
    <source>
        <strain evidence="2 3">YR-4</strain>
    </source>
</reference>
<sequence length="130" mass="14706">MKNRNIYFWVIWIAVTAVSFSLFFFEVGYVLGSSITLQNMIAYLVLSLVFGVVSSTLYLLNLRIVLWVFLAGLAVGFFEMALVFLGSASGWEDLVGLITLFTWMTIGLCAGAAVQLIRYLFKVRSQRRRN</sequence>
<organism evidence="2 3">
    <name type="scientific">Caproiciproducens galactitolivorans</name>
    <dbReference type="NCBI Taxonomy" id="642589"/>
    <lineage>
        <taxon>Bacteria</taxon>
        <taxon>Bacillati</taxon>
        <taxon>Bacillota</taxon>
        <taxon>Clostridia</taxon>
        <taxon>Eubacteriales</taxon>
        <taxon>Acutalibacteraceae</taxon>
        <taxon>Caproiciproducens</taxon>
    </lineage>
</organism>
<feature type="transmembrane region" description="Helical" evidence="1">
    <location>
        <begin position="67"/>
        <end position="88"/>
    </location>
</feature>
<evidence type="ECO:0000313" key="2">
    <source>
        <dbReference type="EMBL" id="MCY1712991.1"/>
    </source>
</evidence>
<feature type="transmembrane region" description="Helical" evidence="1">
    <location>
        <begin position="7"/>
        <end position="29"/>
    </location>
</feature>
<dbReference type="EMBL" id="JAPOHA010000002">
    <property type="protein sequence ID" value="MCY1712991.1"/>
    <property type="molecule type" value="Genomic_DNA"/>
</dbReference>
<evidence type="ECO:0000313" key="3">
    <source>
        <dbReference type="Proteomes" id="UP001082703"/>
    </source>
</evidence>
<protein>
    <submittedName>
        <fullName evidence="2">Uncharacterized protein</fullName>
    </submittedName>
</protein>
<comment type="caution">
    <text evidence="2">The sequence shown here is derived from an EMBL/GenBank/DDBJ whole genome shotgun (WGS) entry which is preliminary data.</text>
</comment>
<keyword evidence="1" id="KW-0812">Transmembrane</keyword>
<dbReference type="Proteomes" id="UP001082703">
    <property type="component" value="Unassembled WGS sequence"/>
</dbReference>
<proteinExistence type="predicted"/>
<accession>A0ABT4BSS3</accession>
<keyword evidence="3" id="KW-1185">Reference proteome</keyword>